<accession>A0A016UJV5</accession>
<dbReference type="EMBL" id="JARK01001373">
    <property type="protein sequence ID" value="EYC15191.1"/>
    <property type="molecule type" value="Genomic_DNA"/>
</dbReference>
<proteinExistence type="predicted"/>
<reference evidence="2" key="1">
    <citation type="journal article" date="2015" name="Nat. Genet.">
        <title>The genome and transcriptome of the zoonotic hookworm Ancylostoma ceylanicum identify infection-specific gene families.</title>
        <authorList>
            <person name="Schwarz E.M."/>
            <person name="Hu Y."/>
            <person name="Antoshechkin I."/>
            <person name="Miller M.M."/>
            <person name="Sternberg P.W."/>
            <person name="Aroian R.V."/>
        </authorList>
    </citation>
    <scope>NUCLEOTIDE SEQUENCE</scope>
    <source>
        <strain evidence="2">HY135</strain>
    </source>
</reference>
<comment type="caution">
    <text evidence="1">The sequence shown here is derived from an EMBL/GenBank/DDBJ whole genome shotgun (WGS) entry which is preliminary data.</text>
</comment>
<organism evidence="1 2">
    <name type="scientific">Ancylostoma ceylanicum</name>
    <dbReference type="NCBI Taxonomy" id="53326"/>
    <lineage>
        <taxon>Eukaryota</taxon>
        <taxon>Metazoa</taxon>
        <taxon>Ecdysozoa</taxon>
        <taxon>Nematoda</taxon>
        <taxon>Chromadorea</taxon>
        <taxon>Rhabditida</taxon>
        <taxon>Rhabditina</taxon>
        <taxon>Rhabditomorpha</taxon>
        <taxon>Strongyloidea</taxon>
        <taxon>Ancylostomatidae</taxon>
        <taxon>Ancylostomatinae</taxon>
        <taxon>Ancylostoma</taxon>
    </lineage>
</organism>
<evidence type="ECO:0000313" key="2">
    <source>
        <dbReference type="Proteomes" id="UP000024635"/>
    </source>
</evidence>
<dbReference type="AlphaFoldDB" id="A0A016UJV5"/>
<protein>
    <submittedName>
        <fullName evidence="1">Uncharacterized protein</fullName>
    </submittedName>
</protein>
<sequence>MFYLCCEQSRRFAISVIPTSHCTGHITEMRGYEIFGDQDSGPDNDMSKNDRLTDNGCGFLALGTTHQNKLENPNKGFFFPAKRKRSETVLFTPRI</sequence>
<gene>
    <name evidence="1" type="primary">Acey_s0037.g3372</name>
    <name evidence="1" type="ORF">Y032_0037g3372</name>
</gene>
<dbReference type="Proteomes" id="UP000024635">
    <property type="component" value="Unassembled WGS sequence"/>
</dbReference>
<evidence type="ECO:0000313" key="1">
    <source>
        <dbReference type="EMBL" id="EYC15191.1"/>
    </source>
</evidence>
<keyword evidence="2" id="KW-1185">Reference proteome</keyword>
<name>A0A016UJV5_9BILA</name>